<evidence type="ECO:0000256" key="4">
    <source>
        <dbReference type="SAM" id="MobiDB-lite"/>
    </source>
</evidence>
<reference evidence="6 7" key="1">
    <citation type="submission" date="2016-09" db="EMBL/GenBank/DDBJ databases">
        <title>Extensive genetic diversity and differential bi-allelic expression allows diatom success in the polar Southern Ocean.</title>
        <authorList>
            <consortium name="DOE Joint Genome Institute"/>
            <person name="Mock T."/>
            <person name="Otillar R.P."/>
            <person name="Strauss J."/>
            <person name="Dupont C."/>
            <person name="Frickenhaus S."/>
            <person name="Maumus F."/>
            <person name="Mcmullan M."/>
            <person name="Sanges R."/>
            <person name="Schmutz J."/>
            <person name="Toseland A."/>
            <person name="Valas R."/>
            <person name="Veluchamy A."/>
            <person name="Ward B.J."/>
            <person name="Allen A."/>
            <person name="Barry K."/>
            <person name="Falciatore A."/>
            <person name="Ferrante M."/>
            <person name="Fortunato A.E."/>
            <person name="Gloeckner G."/>
            <person name="Gruber A."/>
            <person name="Hipkin R."/>
            <person name="Janech M."/>
            <person name="Kroth P."/>
            <person name="Leese F."/>
            <person name="Lindquist E."/>
            <person name="Lyon B.R."/>
            <person name="Martin J."/>
            <person name="Mayer C."/>
            <person name="Parker M."/>
            <person name="Quesneville H."/>
            <person name="Raymond J."/>
            <person name="Uhlig C."/>
            <person name="Valentin K.U."/>
            <person name="Worden A.Z."/>
            <person name="Armbrust E.V."/>
            <person name="Bowler C."/>
            <person name="Green B."/>
            <person name="Moulton V."/>
            <person name="Van Oosterhout C."/>
            <person name="Grigoriev I."/>
        </authorList>
    </citation>
    <scope>NUCLEOTIDE SEQUENCE [LARGE SCALE GENOMIC DNA]</scope>
    <source>
        <strain evidence="6 7">CCMP1102</strain>
    </source>
</reference>
<dbReference type="PANTHER" id="PTHR13271:SF123">
    <property type="entry name" value="RIBULOSE-1,5-BISPHOSPHATE CARBOXYLASE_OXYGENASE SMALL SUBUNIT N-METHYLTRANSFERASE I-RELATED"/>
    <property type="match status" value="1"/>
</dbReference>
<evidence type="ECO:0000313" key="7">
    <source>
        <dbReference type="Proteomes" id="UP000095751"/>
    </source>
</evidence>
<evidence type="ECO:0000256" key="3">
    <source>
        <dbReference type="ARBA" id="ARBA00022691"/>
    </source>
</evidence>
<gene>
    <name evidence="6" type="primary">rbcL1</name>
    <name evidence="6" type="ORF">FRACYDRAFT_291571</name>
</gene>
<dbReference type="OrthoDB" id="441812at2759"/>
<dbReference type="PROSITE" id="PS50280">
    <property type="entry name" value="SET"/>
    <property type="match status" value="1"/>
</dbReference>
<dbReference type="EMBL" id="KV784376">
    <property type="protein sequence ID" value="OEU09348.1"/>
    <property type="molecule type" value="Genomic_DNA"/>
</dbReference>
<proteinExistence type="predicted"/>
<dbReference type="Pfam" id="PF09273">
    <property type="entry name" value="Rubis-subs-bind"/>
    <property type="match status" value="1"/>
</dbReference>
<dbReference type="InterPro" id="IPR015353">
    <property type="entry name" value="Rubisco_LSMT_subst-bd"/>
</dbReference>
<keyword evidence="3" id="KW-0949">S-adenosyl-L-methionine</keyword>
<evidence type="ECO:0000256" key="1">
    <source>
        <dbReference type="ARBA" id="ARBA00022603"/>
    </source>
</evidence>
<dbReference type="Proteomes" id="UP000095751">
    <property type="component" value="Unassembled WGS sequence"/>
</dbReference>
<evidence type="ECO:0000313" key="6">
    <source>
        <dbReference type="EMBL" id="OEU09348.1"/>
    </source>
</evidence>
<evidence type="ECO:0000259" key="5">
    <source>
        <dbReference type="PROSITE" id="PS50280"/>
    </source>
</evidence>
<dbReference type="Pfam" id="PF00856">
    <property type="entry name" value="SET"/>
    <property type="match status" value="1"/>
</dbReference>
<dbReference type="InterPro" id="IPR046341">
    <property type="entry name" value="SET_dom_sf"/>
</dbReference>
<keyword evidence="1" id="KW-0489">Methyltransferase</keyword>
<dbReference type="PANTHER" id="PTHR13271">
    <property type="entry name" value="UNCHARACTERIZED PUTATIVE METHYLTRANSFERASE"/>
    <property type="match status" value="1"/>
</dbReference>
<organism evidence="6 7">
    <name type="scientific">Fragilariopsis cylindrus CCMP1102</name>
    <dbReference type="NCBI Taxonomy" id="635003"/>
    <lineage>
        <taxon>Eukaryota</taxon>
        <taxon>Sar</taxon>
        <taxon>Stramenopiles</taxon>
        <taxon>Ochrophyta</taxon>
        <taxon>Bacillariophyta</taxon>
        <taxon>Bacillariophyceae</taxon>
        <taxon>Bacillariophycidae</taxon>
        <taxon>Bacillariales</taxon>
        <taxon>Bacillariaceae</taxon>
        <taxon>Fragilariopsis</taxon>
    </lineage>
</organism>
<dbReference type="InterPro" id="IPR050600">
    <property type="entry name" value="SETD3_SETD6_MTase"/>
</dbReference>
<dbReference type="Gene3D" id="3.90.1420.10">
    <property type="entry name" value="Rubisco LSMT, substrate-binding domain"/>
    <property type="match status" value="1"/>
</dbReference>
<dbReference type="KEGG" id="fcy:FRACYDRAFT_291571"/>
<feature type="region of interest" description="Disordered" evidence="4">
    <location>
        <begin position="557"/>
        <end position="581"/>
    </location>
</feature>
<dbReference type="InterPro" id="IPR001214">
    <property type="entry name" value="SET_dom"/>
</dbReference>
<dbReference type="SUPFAM" id="SSF81822">
    <property type="entry name" value="RuBisCo LSMT C-terminal, substrate-binding domain"/>
    <property type="match status" value="1"/>
</dbReference>
<feature type="domain" description="SET" evidence="5">
    <location>
        <begin position="108"/>
        <end position="367"/>
    </location>
</feature>
<evidence type="ECO:0000256" key="2">
    <source>
        <dbReference type="ARBA" id="ARBA00022679"/>
    </source>
</evidence>
<dbReference type="SUPFAM" id="SSF82199">
    <property type="entry name" value="SET domain"/>
    <property type="match status" value="1"/>
</dbReference>
<dbReference type="InParanoid" id="A0A1E7ETJ3"/>
<dbReference type="GO" id="GO:0032259">
    <property type="term" value="P:methylation"/>
    <property type="evidence" value="ECO:0007669"/>
    <property type="project" value="UniProtKB-KW"/>
</dbReference>
<dbReference type="AlphaFoldDB" id="A0A1E7ETJ3"/>
<sequence>MMKMMTTTRRHSPTAVAASWLFLVHVVIVVVLPILRIPTTVDSFVISRSSSLDYPTCASHNNIANSNDHNRMILRATSETTSSTSIEEETQQHLEEISRNFNNAFENCRKEITRTCNVKMGLSPTGGSMRLGWIATKDIKKGEIIANMPYDELWEISSKTARKTIFKDVLDDKYEGWTGDTGLVALSLLNEIARSSKGTAGIEKPERPPQIQSFIEEWIRSLPTPTEMKIDHPLFWPEEDQEVLQLSSNTKIYRVLDDIEEDAKWLVENIFEKDRETFPEKVQLSSGIDVPCFSVEGYKWVMALTQSRSFFVDGKSRIMPFMDGGNHDDDAMEIRPGYMGTFGTTKGAEVIANTKYKEGEEVFLSYGPKSAADYLLEHGFCPRSSFKTAVSEVTIEIDSEDRFYDDKLDILEFETYDQAPMDPTQSFDVVSAIGRDGEPDPAFLQFVRLKKLNSMDAFMLESIFRKEVWGFMALPVSESNELAVVETISDICESSLEDLNQCPEGGPEICTQLRESETKAIKRTLEFMLREKQALDLKEYYQERRLKDLGLDSEWSREEDIGDPELSFGQTRAPGGSDFDW</sequence>
<accession>A0A1E7ETJ3</accession>
<keyword evidence="2" id="KW-0808">Transferase</keyword>
<name>A0A1E7ETJ3_9STRA</name>
<protein>
    <submittedName>
        <fullName evidence="6">Large subunit of ribulose-1,5-bisphosphate carboxylase</fullName>
    </submittedName>
</protein>
<dbReference type="GO" id="GO:0016279">
    <property type="term" value="F:protein-lysine N-methyltransferase activity"/>
    <property type="evidence" value="ECO:0007669"/>
    <property type="project" value="TreeGrafter"/>
</dbReference>
<dbReference type="Gene3D" id="3.90.1410.10">
    <property type="entry name" value="set domain protein methyltransferase, domain 1"/>
    <property type="match status" value="1"/>
</dbReference>
<keyword evidence="7" id="KW-1185">Reference proteome</keyword>
<dbReference type="InterPro" id="IPR036464">
    <property type="entry name" value="Rubisco_LSMT_subst-bd_sf"/>
</dbReference>